<dbReference type="EMBL" id="AP022565">
    <property type="protein sequence ID" value="BBX27953.1"/>
    <property type="molecule type" value="Genomic_DNA"/>
</dbReference>
<name>A0A6N4UVV5_9MYCO</name>
<evidence type="ECO:0000313" key="2">
    <source>
        <dbReference type="Proteomes" id="UP000466906"/>
    </source>
</evidence>
<reference evidence="1 2" key="1">
    <citation type="journal article" date="2019" name="Emerg. Microbes Infect.">
        <title>Comprehensive subspecies identification of 175 nontuberculous mycobacteria species based on 7547 genomic profiles.</title>
        <authorList>
            <person name="Matsumoto Y."/>
            <person name="Kinjo T."/>
            <person name="Motooka D."/>
            <person name="Nabeya D."/>
            <person name="Jung N."/>
            <person name="Uechi K."/>
            <person name="Horii T."/>
            <person name="Iida T."/>
            <person name="Fujita J."/>
            <person name="Nakamura S."/>
        </authorList>
    </citation>
    <scope>NUCLEOTIDE SEQUENCE [LARGE SCALE GENOMIC DNA]</scope>
    <source>
        <strain evidence="1 2">JCM 12272</strain>
    </source>
</reference>
<sequence length="96" mass="10831">MSAEWKIGASQLCSLRGMIIDRDAAWRADPEWAPIIDAAIRAGIENIDGPTFGRIFAQLWGGGYRGDYTTYGMGEVRMAKAWRRYLKKHRVQPADT</sequence>
<dbReference type="AlphaFoldDB" id="A0A6N4UVV5"/>
<protein>
    <submittedName>
        <fullName evidence="1">Uncharacterized protein</fullName>
    </submittedName>
</protein>
<accession>A0A6N4UVV5</accession>
<gene>
    <name evidence="1" type="ORF">MALV_30780</name>
</gene>
<proteinExistence type="predicted"/>
<evidence type="ECO:0000313" key="1">
    <source>
        <dbReference type="EMBL" id="BBX27953.1"/>
    </source>
</evidence>
<dbReference type="KEGG" id="malv:MALV_30780"/>
<dbReference type="RefSeq" id="WP_163665309.1">
    <property type="nucleotide sequence ID" value="NZ_AP022565.1"/>
</dbReference>
<keyword evidence="2" id="KW-1185">Reference proteome</keyword>
<dbReference type="Proteomes" id="UP000466906">
    <property type="component" value="Chromosome"/>
</dbReference>
<organism evidence="1 2">
    <name type="scientific">Mycolicibacterium alvei</name>
    <dbReference type="NCBI Taxonomy" id="67081"/>
    <lineage>
        <taxon>Bacteria</taxon>
        <taxon>Bacillati</taxon>
        <taxon>Actinomycetota</taxon>
        <taxon>Actinomycetes</taxon>
        <taxon>Mycobacteriales</taxon>
        <taxon>Mycobacteriaceae</taxon>
        <taxon>Mycolicibacterium</taxon>
    </lineage>
</organism>